<feature type="region of interest" description="Disordered" evidence="1">
    <location>
        <begin position="1"/>
        <end position="99"/>
    </location>
</feature>
<feature type="compositionally biased region" description="Basic and acidic residues" evidence="1">
    <location>
        <begin position="29"/>
        <end position="54"/>
    </location>
</feature>
<evidence type="ECO:0000313" key="2">
    <source>
        <dbReference type="EMBL" id="EJK58066.1"/>
    </source>
</evidence>
<reference evidence="2 3" key="1">
    <citation type="journal article" date="2012" name="Genome Biol.">
        <title>Genome and low-iron response of an oceanic diatom adapted to chronic iron limitation.</title>
        <authorList>
            <person name="Lommer M."/>
            <person name="Specht M."/>
            <person name="Roy A.S."/>
            <person name="Kraemer L."/>
            <person name="Andreson R."/>
            <person name="Gutowska M.A."/>
            <person name="Wolf J."/>
            <person name="Bergner S.V."/>
            <person name="Schilhabel M.B."/>
            <person name="Klostermeier U.C."/>
            <person name="Beiko R.G."/>
            <person name="Rosenstiel P."/>
            <person name="Hippler M."/>
            <person name="Laroche J."/>
        </authorList>
    </citation>
    <scope>NUCLEOTIDE SEQUENCE [LARGE SCALE GENOMIC DNA]</scope>
    <source>
        <strain evidence="2 3">CCMP1005</strain>
    </source>
</reference>
<dbReference type="EMBL" id="AGNL01026252">
    <property type="protein sequence ID" value="EJK58066.1"/>
    <property type="molecule type" value="Genomic_DNA"/>
</dbReference>
<sequence length="128" mass="14146">WHERPPRQPPLPRPDQRQSEGVPVGPQERQAEHLAIDSPDHPRDERAVPEEGRQARALVRYRRRRRPGEDEPGAEAEGPGDEEDTDGGRAETDTGGAGGAAALTQGFFLVGREISTHQFRISALFLVL</sequence>
<evidence type="ECO:0000313" key="3">
    <source>
        <dbReference type="Proteomes" id="UP000266841"/>
    </source>
</evidence>
<accession>K0SAT1</accession>
<keyword evidence="3" id="KW-1185">Reference proteome</keyword>
<feature type="compositionally biased region" description="Acidic residues" evidence="1">
    <location>
        <begin position="70"/>
        <end position="85"/>
    </location>
</feature>
<evidence type="ECO:0000256" key="1">
    <source>
        <dbReference type="SAM" id="MobiDB-lite"/>
    </source>
</evidence>
<proteinExistence type="predicted"/>
<organism evidence="2 3">
    <name type="scientific">Thalassiosira oceanica</name>
    <name type="common">Marine diatom</name>
    <dbReference type="NCBI Taxonomy" id="159749"/>
    <lineage>
        <taxon>Eukaryota</taxon>
        <taxon>Sar</taxon>
        <taxon>Stramenopiles</taxon>
        <taxon>Ochrophyta</taxon>
        <taxon>Bacillariophyta</taxon>
        <taxon>Coscinodiscophyceae</taxon>
        <taxon>Thalassiosirophycidae</taxon>
        <taxon>Thalassiosirales</taxon>
        <taxon>Thalassiosiraceae</taxon>
        <taxon>Thalassiosira</taxon>
    </lineage>
</organism>
<name>K0SAT1_THAOC</name>
<gene>
    <name evidence="2" type="ORF">THAOC_21837</name>
</gene>
<comment type="caution">
    <text evidence="2">The sequence shown here is derived from an EMBL/GenBank/DDBJ whole genome shotgun (WGS) entry which is preliminary data.</text>
</comment>
<feature type="non-terminal residue" evidence="2">
    <location>
        <position position="1"/>
    </location>
</feature>
<dbReference type="Proteomes" id="UP000266841">
    <property type="component" value="Unassembled WGS sequence"/>
</dbReference>
<protein>
    <submittedName>
        <fullName evidence="2">Uncharacterized protein</fullName>
    </submittedName>
</protein>
<dbReference type="AlphaFoldDB" id="K0SAT1"/>